<proteinExistence type="predicted"/>
<organism evidence="9 10">
    <name type="scientific">Lophiotrema nucula</name>
    <dbReference type="NCBI Taxonomy" id="690887"/>
    <lineage>
        <taxon>Eukaryota</taxon>
        <taxon>Fungi</taxon>
        <taxon>Dikarya</taxon>
        <taxon>Ascomycota</taxon>
        <taxon>Pezizomycotina</taxon>
        <taxon>Dothideomycetes</taxon>
        <taxon>Pleosporomycetidae</taxon>
        <taxon>Pleosporales</taxon>
        <taxon>Lophiotremataceae</taxon>
        <taxon>Lophiotrema</taxon>
    </lineage>
</organism>
<dbReference type="InterPro" id="IPR050930">
    <property type="entry name" value="MFS_Vesicular_Transporter"/>
</dbReference>
<feature type="compositionally biased region" description="Polar residues" evidence="6">
    <location>
        <begin position="230"/>
        <end position="240"/>
    </location>
</feature>
<reference evidence="9" key="1">
    <citation type="journal article" date="2020" name="Stud. Mycol.">
        <title>101 Dothideomycetes genomes: a test case for predicting lifestyles and emergence of pathogens.</title>
        <authorList>
            <person name="Haridas S."/>
            <person name="Albert R."/>
            <person name="Binder M."/>
            <person name="Bloem J."/>
            <person name="Labutti K."/>
            <person name="Salamov A."/>
            <person name="Andreopoulos B."/>
            <person name="Baker S."/>
            <person name="Barry K."/>
            <person name="Bills G."/>
            <person name="Bluhm B."/>
            <person name="Cannon C."/>
            <person name="Castanera R."/>
            <person name="Culley D."/>
            <person name="Daum C."/>
            <person name="Ezra D."/>
            <person name="Gonzalez J."/>
            <person name="Henrissat B."/>
            <person name="Kuo A."/>
            <person name="Liang C."/>
            <person name="Lipzen A."/>
            <person name="Lutzoni F."/>
            <person name="Magnuson J."/>
            <person name="Mondo S."/>
            <person name="Nolan M."/>
            <person name="Ohm R."/>
            <person name="Pangilinan J."/>
            <person name="Park H.-J."/>
            <person name="Ramirez L."/>
            <person name="Alfaro M."/>
            <person name="Sun H."/>
            <person name="Tritt A."/>
            <person name="Yoshinaga Y."/>
            <person name="Zwiers L.-H."/>
            <person name="Turgeon B."/>
            <person name="Goodwin S."/>
            <person name="Spatafora J."/>
            <person name="Crous P."/>
            <person name="Grigoriev I."/>
        </authorList>
    </citation>
    <scope>NUCLEOTIDE SEQUENCE</scope>
    <source>
        <strain evidence="9">CBS 627.86</strain>
    </source>
</reference>
<feature type="transmembrane region" description="Helical" evidence="7">
    <location>
        <begin position="344"/>
        <end position="364"/>
    </location>
</feature>
<feature type="region of interest" description="Disordered" evidence="6">
    <location>
        <begin position="222"/>
        <end position="290"/>
    </location>
</feature>
<protein>
    <submittedName>
        <fullName evidence="9">MFS transporter-like protein</fullName>
    </submittedName>
</protein>
<feature type="transmembrane region" description="Helical" evidence="7">
    <location>
        <begin position="402"/>
        <end position="427"/>
    </location>
</feature>
<dbReference type="GO" id="GO:0022857">
    <property type="term" value="F:transmembrane transporter activity"/>
    <property type="evidence" value="ECO:0007669"/>
    <property type="project" value="InterPro"/>
</dbReference>
<feature type="transmembrane region" description="Helical" evidence="7">
    <location>
        <begin position="104"/>
        <end position="122"/>
    </location>
</feature>
<dbReference type="SUPFAM" id="SSF103473">
    <property type="entry name" value="MFS general substrate transporter"/>
    <property type="match status" value="1"/>
</dbReference>
<keyword evidence="3 7" id="KW-0812">Transmembrane</keyword>
<sequence>MKKPGWLLSLTQHGSKAPYLLKQRSSEGFVIGTVALAVFTKDMFLYGMIVPVIPFALQERSHVSHGKVQYWVSVLVAIYGAALLAFSPVLGWLADRSSSRRSPLLLGLLALLGATVLLNVGNKTGVLVIGRVLQGISAAVVWVVGLALIADTVPQERLGQAMGYVGLGMSVGILVAPLLGGIVFEHAGYNAVFAMAYALIGVDIVLRLLLVEKKVAARWDPDDVDGAADTSGQTEDTQTVGRDAGSSPHLDQKEVLETNSRPSDPEKGAMDATAAANDSTEPLAEPARQRRRDKLPPVLSLLYSRRLLAALFASLIQAALLTSFDSVLTIRAANIFGWRSTGAALLFLPLVIPSFLAPLFGLIADRVGGRYPASLGFLLGCPPFVCLRFIDENTIKDKVTACALLALIGLFLSLTFPPIMAEISGIVEAKEKQMLATGRQGYGKAGATAQAYALFNMAFAGGCMVGPLLAGFIAQEHGWSIMSWVLGLLCGFTAIPTFFYLGGFILKKQ</sequence>
<dbReference type="PANTHER" id="PTHR23506">
    <property type="entry name" value="GH10249P"/>
    <property type="match status" value="1"/>
</dbReference>
<keyword evidence="2" id="KW-0813">Transport</keyword>
<dbReference type="InterPro" id="IPR011701">
    <property type="entry name" value="MFS"/>
</dbReference>
<keyword evidence="10" id="KW-1185">Reference proteome</keyword>
<feature type="transmembrane region" description="Helical" evidence="7">
    <location>
        <begin position="29"/>
        <end position="50"/>
    </location>
</feature>
<evidence type="ECO:0000256" key="7">
    <source>
        <dbReference type="SAM" id="Phobius"/>
    </source>
</evidence>
<dbReference type="PANTHER" id="PTHR23506:SF23">
    <property type="entry name" value="GH10249P"/>
    <property type="match status" value="1"/>
</dbReference>
<keyword evidence="4 7" id="KW-1133">Transmembrane helix</keyword>
<comment type="subcellular location">
    <subcellularLocation>
        <location evidence="1">Membrane</location>
        <topology evidence="1">Multi-pass membrane protein</topology>
    </subcellularLocation>
</comment>
<evidence type="ECO:0000256" key="1">
    <source>
        <dbReference type="ARBA" id="ARBA00004141"/>
    </source>
</evidence>
<dbReference type="InterPro" id="IPR036259">
    <property type="entry name" value="MFS_trans_sf"/>
</dbReference>
<feature type="transmembrane region" description="Helical" evidence="7">
    <location>
        <begin position="307"/>
        <end position="324"/>
    </location>
</feature>
<dbReference type="CDD" id="cd17325">
    <property type="entry name" value="MFS_MdtG_SLC18_like"/>
    <property type="match status" value="1"/>
</dbReference>
<name>A0A6A5Z9S1_9PLEO</name>
<feature type="transmembrane region" description="Helical" evidence="7">
    <location>
        <begin position="190"/>
        <end position="210"/>
    </location>
</feature>
<feature type="transmembrane region" description="Helical" evidence="7">
    <location>
        <begin position="448"/>
        <end position="475"/>
    </location>
</feature>
<evidence type="ECO:0000256" key="2">
    <source>
        <dbReference type="ARBA" id="ARBA00022448"/>
    </source>
</evidence>
<evidence type="ECO:0000256" key="4">
    <source>
        <dbReference type="ARBA" id="ARBA00022989"/>
    </source>
</evidence>
<gene>
    <name evidence="9" type="ORF">BDV96DRAFT_94072</name>
</gene>
<feature type="transmembrane region" description="Helical" evidence="7">
    <location>
        <begin position="70"/>
        <end position="92"/>
    </location>
</feature>
<evidence type="ECO:0000259" key="8">
    <source>
        <dbReference type="PROSITE" id="PS50850"/>
    </source>
</evidence>
<evidence type="ECO:0000256" key="6">
    <source>
        <dbReference type="SAM" id="MobiDB-lite"/>
    </source>
</evidence>
<evidence type="ECO:0000256" key="3">
    <source>
        <dbReference type="ARBA" id="ARBA00022692"/>
    </source>
</evidence>
<dbReference type="InterPro" id="IPR020846">
    <property type="entry name" value="MFS_dom"/>
</dbReference>
<dbReference type="AlphaFoldDB" id="A0A6A5Z9S1"/>
<evidence type="ECO:0000256" key="5">
    <source>
        <dbReference type="ARBA" id="ARBA00023136"/>
    </source>
</evidence>
<feature type="transmembrane region" description="Helical" evidence="7">
    <location>
        <begin position="481"/>
        <end position="506"/>
    </location>
</feature>
<accession>A0A6A5Z9S1</accession>
<dbReference type="Pfam" id="PF07690">
    <property type="entry name" value="MFS_1"/>
    <property type="match status" value="1"/>
</dbReference>
<evidence type="ECO:0000313" key="10">
    <source>
        <dbReference type="Proteomes" id="UP000799770"/>
    </source>
</evidence>
<dbReference type="OrthoDB" id="5086884at2759"/>
<feature type="domain" description="Major facilitator superfamily (MFS) profile" evidence="8">
    <location>
        <begin position="28"/>
        <end position="509"/>
    </location>
</feature>
<feature type="transmembrane region" description="Helical" evidence="7">
    <location>
        <begin position="161"/>
        <end position="184"/>
    </location>
</feature>
<keyword evidence="5 7" id="KW-0472">Membrane</keyword>
<dbReference type="PROSITE" id="PS50850">
    <property type="entry name" value="MFS"/>
    <property type="match status" value="1"/>
</dbReference>
<dbReference type="Gene3D" id="1.20.1250.20">
    <property type="entry name" value="MFS general substrate transporter like domains"/>
    <property type="match status" value="2"/>
</dbReference>
<dbReference type="EMBL" id="ML977324">
    <property type="protein sequence ID" value="KAF2115128.1"/>
    <property type="molecule type" value="Genomic_DNA"/>
</dbReference>
<evidence type="ECO:0000313" key="9">
    <source>
        <dbReference type="EMBL" id="KAF2115128.1"/>
    </source>
</evidence>
<dbReference type="GO" id="GO:0016020">
    <property type="term" value="C:membrane"/>
    <property type="evidence" value="ECO:0007669"/>
    <property type="project" value="UniProtKB-SubCell"/>
</dbReference>
<dbReference type="Proteomes" id="UP000799770">
    <property type="component" value="Unassembled WGS sequence"/>
</dbReference>
<feature type="transmembrane region" description="Helical" evidence="7">
    <location>
        <begin position="128"/>
        <end position="149"/>
    </location>
</feature>